<organism evidence="1 2">
    <name type="scientific">Candidatus Fonsibacter lacus</name>
    <dbReference type="NCBI Taxonomy" id="2576439"/>
    <lineage>
        <taxon>Bacteria</taxon>
        <taxon>Pseudomonadati</taxon>
        <taxon>Pseudomonadota</taxon>
        <taxon>Alphaproteobacteria</taxon>
        <taxon>Candidatus Pelagibacterales</taxon>
        <taxon>Candidatus Pelagibacterales incertae sedis</taxon>
        <taxon>Candidatus Fonsibacter</taxon>
    </lineage>
</organism>
<dbReference type="EMBL" id="RGGN01000092">
    <property type="protein sequence ID" value="NCU63020.1"/>
    <property type="molecule type" value="Genomic_DNA"/>
</dbReference>
<sequence>MVMDKSSNKLFTQGLRPLQSLLPENAKKILKKDGFVYFEIIKNWKNIVGEKMFKEVTPIKIKKINNENILSINVNKNIMIEIEYSRDQIIEKINSYLGFNAINKIQVISKSSFFEVKKKKIVLSENILKKINEIKSKNLKEIFLKLNK</sequence>
<dbReference type="AlphaFoldDB" id="A0A845S5R5"/>
<evidence type="ECO:0000313" key="1">
    <source>
        <dbReference type="EMBL" id="NCU63020.1"/>
    </source>
</evidence>
<gene>
    <name evidence="1" type="ORF">EBV78_02885</name>
</gene>
<dbReference type="Pfam" id="PF05258">
    <property type="entry name" value="DciA"/>
    <property type="match status" value="1"/>
</dbReference>
<dbReference type="Proteomes" id="UP000572953">
    <property type="component" value="Unassembled WGS sequence"/>
</dbReference>
<proteinExistence type="predicted"/>
<name>A0A845S5R5_9PROT</name>
<comment type="caution">
    <text evidence="1">The sequence shown here is derived from an EMBL/GenBank/DDBJ whole genome shotgun (WGS) entry which is preliminary data.</text>
</comment>
<accession>A0A845S5R5</accession>
<dbReference type="InterPro" id="IPR007922">
    <property type="entry name" value="DciA-like"/>
</dbReference>
<reference evidence="1 2" key="1">
    <citation type="submission" date="2018-10" db="EMBL/GenBank/DDBJ databases">
        <title>Iterative Subtractive Binning of Freshwater Chronoseries Metagenomes Recovers Nearly Complete Genomes from over Four Hundred Novel Species.</title>
        <authorList>
            <person name="Rodriguez-R L.M."/>
            <person name="Tsementzi D."/>
            <person name="Luo C."/>
            <person name="Konstantinidis K.T."/>
        </authorList>
    </citation>
    <scope>NUCLEOTIDE SEQUENCE [LARGE SCALE GENOMIC DNA]</scope>
    <source>
        <strain evidence="1">WB7_2B_003</strain>
    </source>
</reference>
<evidence type="ECO:0000313" key="2">
    <source>
        <dbReference type="Proteomes" id="UP000572953"/>
    </source>
</evidence>
<protein>
    <submittedName>
        <fullName evidence="1">DUF721 domain-containing protein</fullName>
    </submittedName>
</protein>